<proteinExistence type="predicted"/>
<dbReference type="Proteomes" id="UP000016927">
    <property type="component" value="Unassembled WGS sequence"/>
</dbReference>
<protein>
    <submittedName>
        <fullName evidence="2">Uncharacterized protein</fullName>
    </submittedName>
</protein>
<organism evidence="2 3">
    <name type="scientific">Nosema bombycis (strain CQ1 / CVCC 102059)</name>
    <name type="common">Microsporidian parasite</name>
    <name type="synonym">Pebrine of silkworm</name>
    <dbReference type="NCBI Taxonomy" id="578461"/>
    <lineage>
        <taxon>Eukaryota</taxon>
        <taxon>Fungi</taxon>
        <taxon>Fungi incertae sedis</taxon>
        <taxon>Microsporidia</taxon>
        <taxon>Nosematidae</taxon>
        <taxon>Nosema</taxon>
    </lineage>
</organism>
<sequence length="61" mass="7325">MWIDRHKQNVNKMSRMKGTYHLSCIYVFMHHFLCKIRLTLIIHSYYLILHLPSTSNTSSKS</sequence>
<reference evidence="2 3" key="1">
    <citation type="journal article" date="2013" name="BMC Genomics">
        <title>Comparative genomics of parasitic silkworm microsporidia reveal an association between genome expansion and host adaptation.</title>
        <authorList>
            <person name="Pan G."/>
            <person name="Xu J."/>
            <person name="Li T."/>
            <person name="Xia Q."/>
            <person name="Liu S.L."/>
            <person name="Zhang G."/>
            <person name="Li S."/>
            <person name="Li C."/>
            <person name="Liu H."/>
            <person name="Yang L."/>
            <person name="Liu T."/>
            <person name="Zhang X."/>
            <person name="Wu Z."/>
            <person name="Fan W."/>
            <person name="Dang X."/>
            <person name="Xiang H."/>
            <person name="Tao M."/>
            <person name="Li Y."/>
            <person name="Hu J."/>
            <person name="Li Z."/>
            <person name="Lin L."/>
            <person name="Luo J."/>
            <person name="Geng L."/>
            <person name="Wang L."/>
            <person name="Long M."/>
            <person name="Wan Y."/>
            <person name="He N."/>
            <person name="Zhang Z."/>
            <person name="Lu C."/>
            <person name="Keeling P.J."/>
            <person name="Wang J."/>
            <person name="Xiang Z."/>
            <person name="Zhou Z."/>
        </authorList>
    </citation>
    <scope>NUCLEOTIDE SEQUENCE [LARGE SCALE GENOMIC DNA]</scope>
    <source>
        <strain evidence="3">CQ1 / CVCC 102059</strain>
    </source>
</reference>
<evidence type="ECO:0000256" key="1">
    <source>
        <dbReference type="SAM" id="Phobius"/>
    </source>
</evidence>
<evidence type="ECO:0000313" key="3">
    <source>
        <dbReference type="Proteomes" id="UP000016927"/>
    </source>
</evidence>
<dbReference type="HOGENOM" id="CLU_2923222_0_0_1"/>
<keyword evidence="1" id="KW-0812">Transmembrane</keyword>
<accession>R0KQF6</accession>
<feature type="transmembrane region" description="Helical" evidence="1">
    <location>
        <begin position="20"/>
        <end position="48"/>
    </location>
</feature>
<evidence type="ECO:0000313" key="2">
    <source>
        <dbReference type="EMBL" id="EOB12432.1"/>
    </source>
</evidence>
<dbReference type="EMBL" id="KB909352">
    <property type="protein sequence ID" value="EOB12432.1"/>
    <property type="molecule type" value="Genomic_DNA"/>
</dbReference>
<gene>
    <name evidence="2" type="ORF">NBO_444g0011</name>
</gene>
<name>R0KQF6_NOSB1</name>
<dbReference type="AlphaFoldDB" id="R0KQF6"/>
<keyword evidence="1" id="KW-0472">Membrane</keyword>
<keyword evidence="3" id="KW-1185">Reference proteome</keyword>
<keyword evidence="1" id="KW-1133">Transmembrane helix</keyword>
<dbReference type="VEuPathDB" id="MicrosporidiaDB:NBO_444g0011"/>